<keyword evidence="10" id="KW-1185">Reference proteome</keyword>
<organism evidence="9 10">
    <name type="scientific">Leucobacter komagatae</name>
    <dbReference type="NCBI Taxonomy" id="55969"/>
    <lineage>
        <taxon>Bacteria</taxon>
        <taxon>Bacillati</taxon>
        <taxon>Actinomycetota</taxon>
        <taxon>Actinomycetes</taxon>
        <taxon>Micrococcales</taxon>
        <taxon>Microbacteriaceae</taxon>
        <taxon>Leucobacter</taxon>
    </lineage>
</organism>
<evidence type="ECO:0000256" key="7">
    <source>
        <dbReference type="RuleBase" id="RU361277"/>
    </source>
</evidence>
<evidence type="ECO:0000259" key="8">
    <source>
        <dbReference type="SMART" id="SM00829"/>
    </source>
</evidence>
<gene>
    <name evidence="9" type="ORF">FB468_0921</name>
</gene>
<dbReference type="EMBL" id="VFON01000001">
    <property type="protein sequence ID" value="TQL42911.1"/>
    <property type="molecule type" value="Genomic_DNA"/>
</dbReference>
<dbReference type="AlphaFoldDB" id="A0A542Y4B3"/>
<evidence type="ECO:0000256" key="4">
    <source>
        <dbReference type="ARBA" id="ARBA00022833"/>
    </source>
</evidence>
<dbReference type="CDD" id="cd08279">
    <property type="entry name" value="Zn_ADH_class_III"/>
    <property type="match status" value="1"/>
</dbReference>
<dbReference type="GO" id="GO:0005829">
    <property type="term" value="C:cytosol"/>
    <property type="evidence" value="ECO:0007669"/>
    <property type="project" value="TreeGrafter"/>
</dbReference>
<dbReference type="RefSeq" id="WP_141886298.1">
    <property type="nucleotide sequence ID" value="NZ_BAAAUY010000021.1"/>
</dbReference>
<dbReference type="InterPro" id="IPR011032">
    <property type="entry name" value="GroES-like_sf"/>
</dbReference>
<dbReference type="InterPro" id="IPR036291">
    <property type="entry name" value="NAD(P)-bd_dom_sf"/>
</dbReference>
<dbReference type="FunFam" id="3.40.50.720:FF:000003">
    <property type="entry name" value="S-(hydroxymethyl)glutathione dehydrogenase"/>
    <property type="match status" value="1"/>
</dbReference>
<dbReference type="GO" id="GO:0008270">
    <property type="term" value="F:zinc ion binding"/>
    <property type="evidence" value="ECO:0007669"/>
    <property type="project" value="InterPro"/>
</dbReference>
<dbReference type="InterPro" id="IPR002328">
    <property type="entry name" value="ADH_Zn_CS"/>
</dbReference>
<evidence type="ECO:0000256" key="5">
    <source>
        <dbReference type="ARBA" id="ARBA00023002"/>
    </source>
</evidence>
<dbReference type="Gene3D" id="3.40.50.720">
    <property type="entry name" value="NAD(P)-binding Rossmann-like Domain"/>
    <property type="match status" value="1"/>
</dbReference>
<dbReference type="GO" id="GO:0051903">
    <property type="term" value="F:S-(hydroxymethyl)glutathione dehydrogenase [NAD(P)+] activity"/>
    <property type="evidence" value="ECO:0007669"/>
    <property type="project" value="TreeGrafter"/>
</dbReference>
<dbReference type="SUPFAM" id="SSF50129">
    <property type="entry name" value="GroES-like"/>
    <property type="match status" value="2"/>
</dbReference>
<dbReference type="GO" id="GO:0046294">
    <property type="term" value="P:formaldehyde catabolic process"/>
    <property type="evidence" value="ECO:0007669"/>
    <property type="project" value="TreeGrafter"/>
</dbReference>
<evidence type="ECO:0000256" key="3">
    <source>
        <dbReference type="ARBA" id="ARBA00022723"/>
    </source>
</evidence>
<dbReference type="Gene3D" id="3.90.180.10">
    <property type="entry name" value="Medium-chain alcohol dehydrogenases, catalytic domain"/>
    <property type="match status" value="1"/>
</dbReference>
<dbReference type="PROSITE" id="PS00059">
    <property type="entry name" value="ADH_ZINC"/>
    <property type="match status" value="1"/>
</dbReference>
<comment type="caution">
    <text evidence="9">The sequence shown here is derived from an EMBL/GenBank/DDBJ whole genome shotgun (WGS) entry which is preliminary data.</text>
</comment>
<dbReference type="Pfam" id="PF08240">
    <property type="entry name" value="ADH_N"/>
    <property type="match status" value="1"/>
</dbReference>
<dbReference type="PANTHER" id="PTHR43880">
    <property type="entry name" value="ALCOHOL DEHYDROGENASE"/>
    <property type="match status" value="1"/>
</dbReference>
<dbReference type="Proteomes" id="UP000319094">
    <property type="component" value="Unassembled WGS sequence"/>
</dbReference>
<dbReference type="InterPro" id="IPR020843">
    <property type="entry name" value="ER"/>
</dbReference>
<evidence type="ECO:0000256" key="2">
    <source>
        <dbReference type="ARBA" id="ARBA00008072"/>
    </source>
</evidence>
<keyword evidence="5" id="KW-0560">Oxidoreductase</keyword>
<dbReference type="Pfam" id="PF00107">
    <property type="entry name" value="ADH_zinc_N"/>
    <property type="match status" value="1"/>
</dbReference>
<keyword evidence="3 7" id="KW-0479">Metal-binding</keyword>
<dbReference type="SMART" id="SM00829">
    <property type="entry name" value="PKS_ER"/>
    <property type="match status" value="1"/>
</dbReference>
<name>A0A542Y4B3_9MICO</name>
<evidence type="ECO:0000313" key="10">
    <source>
        <dbReference type="Proteomes" id="UP000319094"/>
    </source>
</evidence>
<dbReference type="OrthoDB" id="334894at2"/>
<dbReference type="SUPFAM" id="SSF51735">
    <property type="entry name" value="NAD(P)-binding Rossmann-fold domains"/>
    <property type="match status" value="1"/>
</dbReference>
<proteinExistence type="inferred from homology"/>
<evidence type="ECO:0000313" key="9">
    <source>
        <dbReference type="EMBL" id="TQL42911.1"/>
    </source>
</evidence>
<evidence type="ECO:0000256" key="1">
    <source>
        <dbReference type="ARBA" id="ARBA00001947"/>
    </source>
</evidence>
<comment type="cofactor">
    <cofactor evidence="1 7">
        <name>Zn(2+)</name>
        <dbReference type="ChEBI" id="CHEBI:29105"/>
    </cofactor>
</comment>
<comment type="similarity">
    <text evidence="2 7">Belongs to the zinc-containing alcohol dehydrogenase family.</text>
</comment>
<protein>
    <submittedName>
        <fullName evidence="9">S-(Hydroxymethyl)glutathione dehydrogenase/alcohol dehydrogenase</fullName>
    </submittedName>
</protein>
<dbReference type="InterPro" id="IPR013149">
    <property type="entry name" value="ADH-like_C"/>
</dbReference>
<dbReference type="PANTHER" id="PTHR43880:SF12">
    <property type="entry name" value="ALCOHOL DEHYDROGENASE CLASS-3"/>
    <property type="match status" value="1"/>
</dbReference>
<keyword evidence="4 7" id="KW-0862">Zinc</keyword>
<accession>A0A542Y4B3</accession>
<keyword evidence="6" id="KW-0520">NAD</keyword>
<feature type="domain" description="Enoyl reductase (ER)" evidence="8">
    <location>
        <begin position="9"/>
        <end position="354"/>
    </location>
</feature>
<dbReference type="InterPro" id="IPR013154">
    <property type="entry name" value="ADH-like_N"/>
</dbReference>
<reference evidence="9 10" key="1">
    <citation type="submission" date="2019-06" db="EMBL/GenBank/DDBJ databases">
        <title>Sequencing the genomes of 1000 actinobacteria strains.</title>
        <authorList>
            <person name="Klenk H.-P."/>
        </authorList>
    </citation>
    <scope>NUCLEOTIDE SEQUENCE [LARGE SCALE GENOMIC DNA]</scope>
    <source>
        <strain evidence="9 10">DSM 8803</strain>
    </source>
</reference>
<evidence type="ECO:0000256" key="6">
    <source>
        <dbReference type="ARBA" id="ARBA00023027"/>
    </source>
</evidence>
<sequence>MKAAILEDGRTDLDIQEISVDGVGPNEVLIRTVAAGLCHSDLHHLDGMFEIPRPSVLGHESAGVVEEVGSGVEGFAPGDHVITCLATFCGKCDRCLGGRSYLCESAPSARAAGERPRLHRNGAELHQFLNVSSFSEMLLVHESAVVRIDERMPLDLAALIGCGVTTGLGAVFNKAQVRPGQSVAVLGCGGIGLSAIQGARIAGATEIIAVDLNPSKLEVAMELGATHAVVSEPNGNLADQIRDAIGRGVDHSLEAVGAVATATAAFECLGVGGTATIVGLMPGGRTFPVQGRMLLDDRKLQGSYMGTENFRLAMPKYVEMYLQGKLNLEGMVSSRIALEDVNRGFDAMRKGEALRDLIIFDG</sequence>